<dbReference type="InterPro" id="IPR045179">
    <property type="entry name" value="YgfZ/GcvT"/>
</dbReference>
<dbReference type="PANTHER" id="PTHR22602">
    <property type="entry name" value="TRANSFERASE CAF17, MITOCHONDRIAL-RELATED"/>
    <property type="match status" value="1"/>
</dbReference>
<reference evidence="2 3" key="1">
    <citation type="submission" date="2019-03" db="EMBL/GenBank/DDBJ databases">
        <title>Genomic Encyclopedia of Type Strains, Phase IV (KMG-IV): sequencing the most valuable type-strain genomes for metagenomic binning, comparative biology and taxonomic classification.</title>
        <authorList>
            <person name="Goeker M."/>
        </authorList>
    </citation>
    <scope>NUCLEOTIDE SEQUENCE [LARGE SCALE GENOMIC DNA]</scope>
    <source>
        <strain evidence="2 3">DSM 25488</strain>
    </source>
</reference>
<protein>
    <recommendedName>
        <fullName evidence="4">Aminomethyltransferase folate-binding domain-containing protein</fullName>
    </recommendedName>
</protein>
<accession>A0A4R6Y0N2</accession>
<dbReference type="OrthoDB" id="9796287at2"/>
<sequence length="236" mass="27199">MSNEPVFNNLSVFEVNGADTEVFLKNQLISEFNQNSKVSYSAICNPKGRIIFTLLLFPDENGVKIAVNSDLSDNFYHYVTMRKFRMDLNINKTNDSIQMQHDFTENTTLSSLSLVVADTAFITNNTDLFWRFIFASGLPWITDKTTELFIPQHMNLDKSKIIDFEKGCYPGQEIIARLHYIGKVKKRMTLIQTNNELTYQAGDKAFIEELDQEVEFCSPIFHWDAKWHAQAIIKSS</sequence>
<dbReference type="RefSeq" id="WP_099019118.1">
    <property type="nucleotide sequence ID" value="NZ_NIHB01000002.1"/>
</dbReference>
<dbReference type="GO" id="GO:0016226">
    <property type="term" value="P:iron-sulfur cluster assembly"/>
    <property type="evidence" value="ECO:0007669"/>
    <property type="project" value="TreeGrafter"/>
</dbReference>
<gene>
    <name evidence="2" type="ORF">C8D91_0969</name>
</gene>
<keyword evidence="3" id="KW-1185">Reference proteome</keyword>
<proteinExistence type="predicted"/>
<dbReference type="Gene3D" id="2.40.30.160">
    <property type="match status" value="1"/>
</dbReference>
<dbReference type="SUPFAM" id="SSF103025">
    <property type="entry name" value="Folate-binding domain"/>
    <property type="match status" value="1"/>
</dbReference>
<dbReference type="EMBL" id="SNZB01000002">
    <property type="protein sequence ID" value="TDR22478.1"/>
    <property type="molecule type" value="Genomic_DNA"/>
</dbReference>
<dbReference type="InterPro" id="IPR027266">
    <property type="entry name" value="TrmE/GcvT-like"/>
</dbReference>
<dbReference type="InterPro" id="IPR017703">
    <property type="entry name" value="YgfZ/GCV_T_CS"/>
</dbReference>
<comment type="caution">
    <text evidence="2">The sequence shown here is derived from an EMBL/GenBank/DDBJ whole genome shotgun (WGS) entry which is preliminary data.</text>
</comment>
<dbReference type="Gene3D" id="3.30.1360.120">
    <property type="entry name" value="Probable tRNA modification gtpase trme, domain 1"/>
    <property type="match status" value="1"/>
</dbReference>
<evidence type="ECO:0000313" key="2">
    <source>
        <dbReference type="EMBL" id="TDR22478.1"/>
    </source>
</evidence>
<evidence type="ECO:0000256" key="1">
    <source>
        <dbReference type="ARBA" id="ARBA00022946"/>
    </source>
</evidence>
<dbReference type="PANTHER" id="PTHR22602:SF0">
    <property type="entry name" value="TRANSFERASE CAF17, MITOCHONDRIAL-RELATED"/>
    <property type="match status" value="1"/>
</dbReference>
<evidence type="ECO:0008006" key="4">
    <source>
        <dbReference type="Google" id="ProtNLM"/>
    </source>
</evidence>
<name>A0A4R6Y0N2_9GAMM</name>
<keyword evidence="1" id="KW-0809">Transit peptide</keyword>
<dbReference type="NCBIfam" id="TIGR03317">
    <property type="entry name" value="ygfZ_signature"/>
    <property type="match status" value="1"/>
</dbReference>
<evidence type="ECO:0000313" key="3">
    <source>
        <dbReference type="Proteomes" id="UP000295724"/>
    </source>
</evidence>
<dbReference type="AlphaFoldDB" id="A0A4R6Y0N2"/>
<dbReference type="Proteomes" id="UP000295724">
    <property type="component" value="Unassembled WGS sequence"/>
</dbReference>
<organism evidence="2 3">
    <name type="scientific">Marinicella litoralis</name>
    <dbReference type="NCBI Taxonomy" id="644220"/>
    <lineage>
        <taxon>Bacteria</taxon>
        <taxon>Pseudomonadati</taxon>
        <taxon>Pseudomonadota</taxon>
        <taxon>Gammaproteobacteria</taxon>
        <taxon>Lysobacterales</taxon>
        <taxon>Marinicellaceae</taxon>
        <taxon>Marinicella</taxon>
    </lineage>
</organism>